<keyword evidence="2" id="KW-1133">Transmembrane helix</keyword>
<proteinExistence type="predicted"/>
<keyword evidence="4" id="KW-1185">Reference proteome</keyword>
<sequence>MTQVSWESSASSPDLKRAVHSVRAPRAGLCNMFWLFVAYCLHSHINKMKRRKSAKLPLDDKSSQRDFPQQHVQRPA</sequence>
<organism evidence="3 4">
    <name type="scientific">Ameca splendens</name>
    <dbReference type="NCBI Taxonomy" id="208324"/>
    <lineage>
        <taxon>Eukaryota</taxon>
        <taxon>Metazoa</taxon>
        <taxon>Chordata</taxon>
        <taxon>Craniata</taxon>
        <taxon>Vertebrata</taxon>
        <taxon>Euteleostomi</taxon>
        <taxon>Actinopterygii</taxon>
        <taxon>Neopterygii</taxon>
        <taxon>Teleostei</taxon>
        <taxon>Neoteleostei</taxon>
        <taxon>Acanthomorphata</taxon>
        <taxon>Ovalentaria</taxon>
        <taxon>Atherinomorphae</taxon>
        <taxon>Cyprinodontiformes</taxon>
        <taxon>Goodeidae</taxon>
        <taxon>Ameca</taxon>
    </lineage>
</organism>
<feature type="compositionally biased region" description="Polar residues" evidence="1">
    <location>
        <begin position="65"/>
        <end position="76"/>
    </location>
</feature>
<evidence type="ECO:0000256" key="1">
    <source>
        <dbReference type="SAM" id="MobiDB-lite"/>
    </source>
</evidence>
<accession>A0ABV0ZQ37</accession>
<comment type="caution">
    <text evidence="3">The sequence shown here is derived from an EMBL/GenBank/DDBJ whole genome shotgun (WGS) entry which is preliminary data.</text>
</comment>
<feature type="region of interest" description="Disordered" evidence="1">
    <location>
        <begin position="51"/>
        <end position="76"/>
    </location>
</feature>
<name>A0ABV0ZQ37_9TELE</name>
<gene>
    <name evidence="3" type="ORF">AMECASPLE_019995</name>
</gene>
<keyword evidence="2" id="KW-0472">Membrane</keyword>
<feature type="transmembrane region" description="Helical" evidence="2">
    <location>
        <begin position="24"/>
        <end position="42"/>
    </location>
</feature>
<evidence type="ECO:0000256" key="2">
    <source>
        <dbReference type="SAM" id="Phobius"/>
    </source>
</evidence>
<dbReference type="Proteomes" id="UP001469553">
    <property type="component" value="Unassembled WGS sequence"/>
</dbReference>
<evidence type="ECO:0000313" key="4">
    <source>
        <dbReference type="Proteomes" id="UP001469553"/>
    </source>
</evidence>
<keyword evidence="2" id="KW-0812">Transmembrane</keyword>
<protein>
    <submittedName>
        <fullName evidence="3">Uncharacterized protein</fullName>
    </submittedName>
</protein>
<dbReference type="EMBL" id="JAHRIP010067475">
    <property type="protein sequence ID" value="MEQ2307606.1"/>
    <property type="molecule type" value="Genomic_DNA"/>
</dbReference>
<evidence type="ECO:0000313" key="3">
    <source>
        <dbReference type="EMBL" id="MEQ2307606.1"/>
    </source>
</evidence>
<reference evidence="3 4" key="1">
    <citation type="submission" date="2021-06" db="EMBL/GenBank/DDBJ databases">
        <authorList>
            <person name="Palmer J.M."/>
        </authorList>
    </citation>
    <scope>NUCLEOTIDE SEQUENCE [LARGE SCALE GENOMIC DNA]</scope>
    <source>
        <strain evidence="3 4">AS_MEX2019</strain>
        <tissue evidence="3">Muscle</tissue>
    </source>
</reference>